<dbReference type="PANTHER" id="PTHR11800:SF2">
    <property type="entry name" value="DNA-DIRECTED RNA POLYMERASE II SUBUNIT RPB3"/>
    <property type="match status" value="1"/>
</dbReference>
<dbReference type="GO" id="GO:0051538">
    <property type="term" value="F:3 iron, 4 sulfur cluster binding"/>
    <property type="evidence" value="ECO:0007669"/>
    <property type="project" value="UniProtKB-KW"/>
</dbReference>
<dbReference type="GO" id="GO:0016491">
    <property type="term" value="F:oxidoreductase activity"/>
    <property type="evidence" value="ECO:0007669"/>
    <property type="project" value="UniProtKB-ARBA"/>
</dbReference>
<feature type="binding site" evidence="5">
    <location>
        <position position="206"/>
    </location>
    <ligand>
        <name>[3Fe-4S] cluster</name>
        <dbReference type="ChEBI" id="CHEBI:21137"/>
    </ligand>
</feature>
<dbReference type="InterPro" id="IPR011263">
    <property type="entry name" value="DNA-dir_RNA_pol_RpoA/D/Rpb3"/>
</dbReference>
<dbReference type="RefSeq" id="WP_130647624.1">
    <property type="nucleotide sequence ID" value="NZ_PGCL01000007.1"/>
</dbReference>
<comment type="function">
    <text evidence="5">DNA-dependent RNA polymerase (RNAP) catalyzes the transcription of DNA into RNA using the four ribonucleoside triphosphates as substrates.</text>
</comment>
<dbReference type="AlphaFoldDB" id="A0A483CQT6"/>
<comment type="similarity">
    <text evidence="4 5">Belongs to the archaeal Rpo3/eukaryotic RPB3 RNA polymerase subunit family.</text>
</comment>
<keyword evidence="1 5" id="KW-0240">DNA-directed RNA polymerase</keyword>
<dbReference type="Pfam" id="PF01193">
    <property type="entry name" value="RNA_pol_L"/>
    <property type="match status" value="1"/>
</dbReference>
<feature type="binding site" evidence="5">
    <location>
        <position position="203"/>
    </location>
    <ligand>
        <name>[3Fe-4S] cluster</name>
        <dbReference type="ChEBI" id="CHEBI:21137"/>
    </ligand>
</feature>
<dbReference type="InterPro" id="IPR036643">
    <property type="entry name" value="RNApol_insert_sf"/>
</dbReference>
<proteinExistence type="inferred from homology"/>
<evidence type="ECO:0000259" key="6">
    <source>
        <dbReference type="PROSITE" id="PS51379"/>
    </source>
</evidence>
<dbReference type="Gene3D" id="3.30.70.3110">
    <property type="match status" value="1"/>
</dbReference>
<dbReference type="GO" id="GO:0006351">
    <property type="term" value="P:DNA-templated transcription"/>
    <property type="evidence" value="ECO:0007669"/>
    <property type="project" value="UniProtKB-UniRule"/>
</dbReference>
<evidence type="ECO:0000313" key="8">
    <source>
        <dbReference type="Proteomes" id="UP000292580"/>
    </source>
</evidence>
<dbReference type="CDD" id="cd07030">
    <property type="entry name" value="RNAP_D"/>
    <property type="match status" value="1"/>
</dbReference>
<keyword evidence="8" id="KW-1185">Reference proteome</keyword>
<dbReference type="GO" id="GO:0003677">
    <property type="term" value="F:DNA binding"/>
    <property type="evidence" value="ECO:0007669"/>
    <property type="project" value="UniProtKB-UniRule"/>
</dbReference>
<accession>A0A483CQT6</accession>
<keyword evidence="3 5" id="KW-0804">Transcription</keyword>
<dbReference type="GO" id="GO:0046872">
    <property type="term" value="F:metal ion binding"/>
    <property type="evidence" value="ECO:0007669"/>
    <property type="project" value="UniProtKB-KW"/>
</dbReference>
<dbReference type="NCBIfam" id="NF001988">
    <property type="entry name" value="PRK00783.1"/>
    <property type="match status" value="1"/>
</dbReference>
<evidence type="ECO:0000313" key="7">
    <source>
        <dbReference type="EMBL" id="TAJ43385.1"/>
    </source>
</evidence>
<dbReference type="HAMAP" id="MF_00320">
    <property type="entry name" value="RNApol_arch_Rpo3"/>
    <property type="match status" value="1"/>
</dbReference>
<dbReference type="InterPro" id="IPR017896">
    <property type="entry name" value="4Fe4S_Fe-S-bd"/>
</dbReference>
<evidence type="ECO:0000256" key="5">
    <source>
        <dbReference type="HAMAP-Rule" id="MF_00320"/>
    </source>
</evidence>
<sequence length="274" mass="29894">MQIESARIEDGIARFVLSGATPAFANALRRAMIGEVPTLAIEDVKIYDNSSTLFDEILAHRLGLIPIKTDLSRFRQQDECSCEGVGCPLCLVTFTMSVEGPRTVYSGDLISDDPETRPVQDDIPIARLFEGQKVVLEARAVVNVGSTHAKWQPTTACGYKTYPVIEIAEKCDGCGMCIDECPRGVLELQGRTARVVEGKIEECSLCRLCEKACLTTGIGEEPAISVRSDTSRFIFVVESDGSLPVQTIIQKGLEYIRKQSTDLADTLNEIAGVN</sequence>
<dbReference type="PANTHER" id="PTHR11800">
    <property type="entry name" value="DNA-DIRECTED RNA POLYMERASE"/>
    <property type="match status" value="1"/>
</dbReference>
<evidence type="ECO:0000256" key="1">
    <source>
        <dbReference type="ARBA" id="ARBA00022478"/>
    </source>
</evidence>
<evidence type="ECO:0000256" key="3">
    <source>
        <dbReference type="ARBA" id="ARBA00023163"/>
    </source>
</evidence>
<keyword evidence="5" id="KW-0408">Iron</keyword>
<dbReference type="SUPFAM" id="SSF56553">
    <property type="entry name" value="Insert subdomain of RNA polymerase alpha subunit"/>
    <property type="match status" value="1"/>
</dbReference>
<dbReference type="InterPro" id="IPR001514">
    <property type="entry name" value="DNA-dir_RNA_pol_30-40kDasu_CS"/>
</dbReference>
<dbReference type="PROSITE" id="PS51379">
    <property type="entry name" value="4FE4S_FER_2"/>
    <property type="match status" value="1"/>
</dbReference>
<keyword evidence="5" id="KW-0411">Iron-sulfur</keyword>
<dbReference type="InterPro" id="IPR011262">
    <property type="entry name" value="DNA-dir_RNA_pol_insert"/>
</dbReference>
<dbReference type="OrthoDB" id="84933at2157"/>
<comment type="subunit">
    <text evidence="5">Part of the RNA polymerase complex.</text>
</comment>
<dbReference type="PROSITE" id="PS00198">
    <property type="entry name" value="4FE4S_FER_1"/>
    <property type="match status" value="1"/>
</dbReference>
<keyword evidence="5" id="KW-0003">3Fe-4S</keyword>
<dbReference type="EC" id="2.7.7.6" evidence="5"/>
<evidence type="ECO:0000256" key="2">
    <source>
        <dbReference type="ARBA" id="ARBA00022490"/>
    </source>
</evidence>
<comment type="caution">
    <text evidence="7">The sequence shown here is derived from an EMBL/GenBank/DDBJ whole genome shotgun (WGS) entry which is preliminary data.</text>
</comment>
<keyword evidence="2 5" id="KW-0963">Cytoplasm</keyword>
<organism evidence="7 8">
    <name type="scientific">Methanofollis fontis</name>
    <dbReference type="NCBI Taxonomy" id="2052832"/>
    <lineage>
        <taxon>Archaea</taxon>
        <taxon>Methanobacteriati</taxon>
        <taxon>Methanobacteriota</taxon>
        <taxon>Stenosarchaea group</taxon>
        <taxon>Methanomicrobia</taxon>
        <taxon>Methanomicrobiales</taxon>
        <taxon>Methanomicrobiaceae</taxon>
        <taxon>Methanofollis</taxon>
    </lineage>
</organism>
<dbReference type="SMART" id="SM00662">
    <property type="entry name" value="RPOLD"/>
    <property type="match status" value="1"/>
</dbReference>
<keyword evidence="5" id="KW-0548">Nucleotidyltransferase</keyword>
<dbReference type="GO" id="GO:0005737">
    <property type="term" value="C:cytoplasm"/>
    <property type="evidence" value="ECO:0007669"/>
    <property type="project" value="UniProtKB-SubCell"/>
</dbReference>
<comment type="catalytic activity">
    <reaction evidence="5">
        <text>RNA(n) + a ribonucleoside 5'-triphosphate = RNA(n+1) + diphosphate</text>
        <dbReference type="Rhea" id="RHEA:21248"/>
        <dbReference type="Rhea" id="RHEA-COMP:14527"/>
        <dbReference type="Rhea" id="RHEA-COMP:17342"/>
        <dbReference type="ChEBI" id="CHEBI:33019"/>
        <dbReference type="ChEBI" id="CHEBI:61557"/>
        <dbReference type="ChEBI" id="CHEBI:140395"/>
        <dbReference type="EC" id="2.7.7.6"/>
    </reaction>
</comment>
<keyword evidence="5" id="KW-0808">Transferase</keyword>
<dbReference type="InterPro" id="IPR017900">
    <property type="entry name" value="4Fe4S_Fe_S_CS"/>
</dbReference>
<reference evidence="7 8" key="1">
    <citation type="submission" date="2017-11" db="EMBL/GenBank/DDBJ databases">
        <title>Isolation and Characterization of Methanofollis Species from Methane Seep Offshore SW Taiwan.</title>
        <authorList>
            <person name="Teng N.-H."/>
            <person name="Lai M.-C."/>
            <person name="Chen S.-C."/>
        </authorList>
    </citation>
    <scope>NUCLEOTIDE SEQUENCE [LARGE SCALE GENOMIC DNA]</scope>
    <source>
        <strain evidence="7 8">FWC-SCC2</strain>
    </source>
</reference>
<evidence type="ECO:0000256" key="4">
    <source>
        <dbReference type="ARBA" id="ARBA00025804"/>
    </source>
</evidence>
<feature type="binding site" evidence="5">
    <location>
        <position position="209"/>
    </location>
    <ligand>
        <name>[3Fe-4S] cluster</name>
        <dbReference type="ChEBI" id="CHEBI:21137"/>
    </ligand>
</feature>
<gene>
    <name evidence="5" type="primary">rpo3</name>
    <name evidence="5" type="synonym">rpoD</name>
    <name evidence="7" type="ORF">CUJ86_10995</name>
</gene>
<feature type="domain" description="4Fe-4S ferredoxin-type" evidence="6">
    <location>
        <begin position="161"/>
        <end position="191"/>
    </location>
</feature>
<dbReference type="PROSITE" id="PS00446">
    <property type="entry name" value="RNA_POL_D_30KD"/>
    <property type="match status" value="1"/>
</dbReference>
<comment type="subcellular location">
    <subcellularLocation>
        <location evidence="5">Cytoplasm</location>
    </subcellularLocation>
</comment>
<dbReference type="InterPro" id="IPR050518">
    <property type="entry name" value="Rpo3/RPB3_RNA_Pol_subunit"/>
</dbReference>
<dbReference type="Pfam" id="PF00037">
    <property type="entry name" value="Fer4"/>
    <property type="match status" value="1"/>
</dbReference>
<dbReference type="Gene3D" id="2.170.120.12">
    <property type="entry name" value="DNA-directed RNA polymerase, insert domain"/>
    <property type="match status" value="1"/>
</dbReference>
<dbReference type="InterPro" id="IPR036603">
    <property type="entry name" value="RBP11-like"/>
</dbReference>
<dbReference type="Pfam" id="PF01000">
    <property type="entry name" value="RNA_pol_A_bac"/>
    <property type="match status" value="1"/>
</dbReference>
<name>A0A483CQT6_9EURY</name>
<protein>
    <recommendedName>
        <fullName evidence="5">DNA-directed RNA polymerase subunit Rpo3</fullName>
        <ecNumber evidence="5">2.7.7.6</ecNumber>
    </recommendedName>
    <alternativeName>
        <fullName evidence="5">DNA-directed RNA polymerase subunit D</fullName>
    </alternativeName>
</protein>
<dbReference type="GO" id="GO:0000428">
    <property type="term" value="C:DNA-directed RNA polymerase complex"/>
    <property type="evidence" value="ECO:0007669"/>
    <property type="project" value="UniProtKB-KW"/>
</dbReference>
<dbReference type="Proteomes" id="UP000292580">
    <property type="component" value="Unassembled WGS sequence"/>
</dbReference>
<dbReference type="InterPro" id="IPR022842">
    <property type="entry name" value="RNAP_Rpo3/Rpb3/RPAC1"/>
</dbReference>
<keyword evidence="5" id="KW-0479">Metal-binding</keyword>
<dbReference type="GO" id="GO:0046983">
    <property type="term" value="F:protein dimerization activity"/>
    <property type="evidence" value="ECO:0007669"/>
    <property type="project" value="InterPro"/>
</dbReference>
<dbReference type="GO" id="GO:0003899">
    <property type="term" value="F:DNA-directed RNA polymerase activity"/>
    <property type="evidence" value="ECO:0007669"/>
    <property type="project" value="UniProtKB-UniRule"/>
</dbReference>
<comment type="cofactor">
    <cofactor evidence="5">
        <name>[3Fe-4S] cluster</name>
        <dbReference type="ChEBI" id="CHEBI:21137"/>
    </cofactor>
    <text evidence="5">Binds 1 [3Fe-4S] cluster.</text>
</comment>
<dbReference type="SUPFAM" id="SSF55257">
    <property type="entry name" value="RBP11-like subunits of RNA polymerase"/>
    <property type="match status" value="1"/>
</dbReference>
<dbReference type="EMBL" id="PGCL01000007">
    <property type="protein sequence ID" value="TAJ43385.1"/>
    <property type="molecule type" value="Genomic_DNA"/>
</dbReference>
<dbReference type="Gene3D" id="3.30.1360.10">
    <property type="entry name" value="RNA polymerase, RBP11-like subunit"/>
    <property type="match status" value="1"/>
</dbReference>